<proteinExistence type="inferred from homology"/>
<dbReference type="RefSeq" id="WP_109323442.1">
    <property type="nucleotide sequence ID" value="NZ_CP029346.1"/>
</dbReference>
<dbReference type="KEGG" id="psez:HME7025_01931"/>
<evidence type="ECO:0000256" key="8">
    <source>
        <dbReference type="HAMAP-Rule" id="MF_00238"/>
    </source>
</evidence>
<dbReference type="GO" id="GO:0005829">
    <property type="term" value="C:cytosol"/>
    <property type="evidence" value="ECO:0007669"/>
    <property type="project" value="TreeGrafter"/>
</dbReference>
<dbReference type="InterPro" id="IPR011994">
    <property type="entry name" value="Cytidylate_kinase_dom"/>
</dbReference>
<feature type="binding site" evidence="8">
    <location>
        <begin position="10"/>
        <end position="18"/>
    </location>
    <ligand>
        <name>ATP</name>
        <dbReference type="ChEBI" id="CHEBI:30616"/>
    </ligand>
</feature>
<dbReference type="InterPro" id="IPR027417">
    <property type="entry name" value="P-loop_NTPase"/>
</dbReference>
<evidence type="ECO:0000256" key="6">
    <source>
        <dbReference type="ARBA" id="ARBA00047615"/>
    </source>
</evidence>
<reference evidence="11" key="1">
    <citation type="submission" date="2018-05" db="EMBL/GenBank/DDBJ databases">
        <title>Pseudarcicella sp. HME7025 Genome sequencing and assembly.</title>
        <authorList>
            <person name="Kim H."/>
            <person name="Kang H."/>
            <person name="Joh K."/>
        </authorList>
    </citation>
    <scope>NUCLEOTIDE SEQUENCE [LARGE SCALE GENOMIC DNA]</scope>
    <source>
        <strain evidence="11">HME7025</strain>
    </source>
</reference>
<comment type="similarity">
    <text evidence="1 8">Belongs to the cytidylate kinase family. Type 1 subfamily.</text>
</comment>
<accession>A0A2S2DWK4</accession>
<dbReference type="NCBIfam" id="TIGR00017">
    <property type="entry name" value="cmk"/>
    <property type="match status" value="1"/>
</dbReference>
<dbReference type="GO" id="GO:0005524">
    <property type="term" value="F:ATP binding"/>
    <property type="evidence" value="ECO:0007669"/>
    <property type="project" value="UniProtKB-UniRule"/>
</dbReference>
<keyword evidence="11" id="KW-1185">Reference proteome</keyword>
<dbReference type="AlphaFoldDB" id="A0A2S2DWK4"/>
<evidence type="ECO:0000313" key="11">
    <source>
        <dbReference type="Proteomes" id="UP000245468"/>
    </source>
</evidence>
<gene>
    <name evidence="8" type="primary">cmk</name>
    <name evidence="10" type="ORF">HME7025_01931</name>
</gene>
<evidence type="ECO:0000256" key="4">
    <source>
        <dbReference type="ARBA" id="ARBA00022777"/>
    </source>
</evidence>
<dbReference type="Pfam" id="PF02224">
    <property type="entry name" value="Cytidylate_kin"/>
    <property type="match status" value="1"/>
</dbReference>
<dbReference type="GO" id="GO:0006220">
    <property type="term" value="P:pyrimidine nucleotide metabolic process"/>
    <property type="evidence" value="ECO:0007669"/>
    <property type="project" value="UniProtKB-UniRule"/>
</dbReference>
<dbReference type="EC" id="2.7.4.25" evidence="8"/>
<dbReference type="EMBL" id="CP029346">
    <property type="protein sequence ID" value="AWL09781.1"/>
    <property type="molecule type" value="Genomic_DNA"/>
</dbReference>
<dbReference type="InterPro" id="IPR003136">
    <property type="entry name" value="Cytidylate_kin"/>
</dbReference>
<dbReference type="CDD" id="cd02020">
    <property type="entry name" value="CMPK"/>
    <property type="match status" value="1"/>
</dbReference>
<evidence type="ECO:0000256" key="7">
    <source>
        <dbReference type="ARBA" id="ARBA00048478"/>
    </source>
</evidence>
<organism evidence="10 11">
    <name type="scientific">Aquirufa nivalisilvae</name>
    <dbReference type="NCBI Taxonomy" id="2516557"/>
    <lineage>
        <taxon>Bacteria</taxon>
        <taxon>Pseudomonadati</taxon>
        <taxon>Bacteroidota</taxon>
        <taxon>Cytophagia</taxon>
        <taxon>Cytophagales</taxon>
        <taxon>Flectobacillaceae</taxon>
        <taxon>Aquirufa</taxon>
    </lineage>
</organism>
<keyword evidence="3 8" id="KW-0547">Nucleotide-binding</keyword>
<evidence type="ECO:0000256" key="3">
    <source>
        <dbReference type="ARBA" id="ARBA00022741"/>
    </source>
</evidence>
<dbReference type="HAMAP" id="MF_00238">
    <property type="entry name" value="Cytidyl_kinase_type1"/>
    <property type="match status" value="1"/>
</dbReference>
<comment type="catalytic activity">
    <reaction evidence="6 8">
        <text>dCMP + ATP = dCDP + ADP</text>
        <dbReference type="Rhea" id="RHEA:25094"/>
        <dbReference type="ChEBI" id="CHEBI:30616"/>
        <dbReference type="ChEBI" id="CHEBI:57566"/>
        <dbReference type="ChEBI" id="CHEBI:58593"/>
        <dbReference type="ChEBI" id="CHEBI:456216"/>
        <dbReference type="EC" id="2.7.4.25"/>
    </reaction>
</comment>
<protein>
    <recommendedName>
        <fullName evidence="8">Cytidylate kinase</fullName>
        <shortName evidence="8">CK</shortName>
        <ecNumber evidence="8">2.7.4.25</ecNumber>
    </recommendedName>
    <alternativeName>
        <fullName evidence="8">Cytidine monophosphate kinase</fullName>
        <shortName evidence="8">CMP kinase</shortName>
    </alternativeName>
</protein>
<comment type="catalytic activity">
    <reaction evidence="7 8">
        <text>CMP + ATP = CDP + ADP</text>
        <dbReference type="Rhea" id="RHEA:11600"/>
        <dbReference type="ChEBI" id="CHEBI:30616"/>
        <dbReference type="ChEBI" id="CHEBI:58069"/>
        <dbReference type="ChEBI" id="CHEBI:60377"/>
        <dbReference type="ChEBI" id="CHEBI:456216"/>
        <dbReference type="EC" id="2.7.4.25"/>
    </reaction>
</comment>
<dbReference type="PANTHER" id="PTHR21299">
    <property type="entry name" value="CYTIDYLATE KINASE/PANTOATE-BETA-ALANINE LIGASE"/>
    <property type="match status" value="1"/>
</dbReference>
<dbReference type="GO" id="GO:0036430">
    <property type="term" value="F:CMP kinase activity"/>
    <property type="evidence" value="ECO:0007669"/>
    <property type="project" value="RHEA"/>
</dbReference>
<evidence type="ECO:0000256" key="2">
    <source>
        <dbReference type="ARBA" id="ARBA00022679"/>
    </source>
</evidence>
<dbReference type="SUPFAM" id="SSF52540">
    <property type="entry name" value="P-loop containing nucleoside triphosphate hydrolases"/>
    <property type="match status" value="1"/>
</dbReference>
<dbReference type="OrthoDB" id="9807434at2"/>
<name>A0A2S2DWK4_9BACT</name>
<evidence type="ECO:0000259" key="9">
    <source>
        <dbReference type="Pfam" id="PF02224"/>
    </source>
</evidence>
<comment type="subcellular location">
    <subcellularLocation>
        <location evidence="8">Cytoplasm</location>
    </subcellularLocation>
</comment>
<evidence type="ECO:0000256" key="5">
    <source>
        <dbReference type="ARBA" id="ARBA00022840"/>
    </source>
</evidence>
<dbReference type="GO" id="GO:0036431">
    <property type="term" value="F:dCMP kinase activity"/>
    <property type="evidence" value="ECO:0007669"/>
    <property type="project" value="InterPro"/>
</dbReference>
<dbReference type="Gene3D" id="3.40.50.300">
    <property type="entry name" value="P-loop containing nucleotide triphosphate hydrolases"/>
    <property type="match status" value="1"/>
</dbReference>
<dbReference type="GO" id="GO:0015949">
    <property type="term" value="P:nucleobase-containing small molecule interconversion"/>
    <property type="evidence" value="ECO:0007669"/>
    <property type="project" value="TreeGrafter"/>
</dbReference>
<evidence type="ECO:0000256" key="1">
    <source>
        <dbReference type="ARBA" id="ARBA00009427"/>
    </source>
</evidence>
<sequence>MSKIIVALDGFSSCGKSTTAKRVAAKLHYAFVDTGAMYRAVALYFHRNQVDCNDLNAIEKALEEVHITFEFNPERLASDTYLNGENVENEIRKMYISDIVSQVSAIPTVRHAMVAQQQKMGKKKGVVMDGRDVGTVVFPNAEVKIFMTADPKIRAQRRKLELMQKGEDLPIEQIVENLKIRDEIDSNRSEGPLKRADDAIDLDTSYKSMDEQVAFVLEQVRRVQHAGK</sequence>
<evidence type="ECO:0000313" key="10">
    <source>
        <dbReference type="EMBL" id="AWL09781.1"/>
    </source>
</evidence>
<feature type="domain" description="Cytidylate kinase" evidence="9">
    <location>
        <begin position="6"/>
        <end position="221"/>
    </location>
</feature>
<keyword evidence="5 8" id="KW-0067">ATP-binding</keyword>
<keyword evidence="2 8" id="KW-0808">Transferase</keyword>
<keyword evidence="8" id="KW-0963">Cytoplasm</keyword>
<dbReference type="Proteomes" id="UP000245468">
    <property type="component" value="Chromosome"/>
</dbReference>
<keyword evidence="4 8" id="KW-0418">Kinase</keyword>
<dbReference type="PANTHER" id="PTHR21299:SF2">
    <property type="entry name" value="CYTIDYLATE KINASE"/>
    <property type="match status" value="1"/>
</dbReference>